<name>A0A2V3U363_9HYPH</name>
<comment type="caution">
    <text evidence="1">The sequence shown here is derived from an EMBL/GenBank/DDBJ whole genome shotgun (WGS) entry which is preliminary data.</text>
</comment>
<dbReference type="RefSeq" id="WP_110375729.1">
    <property type="nucleotide sequence ID" value="NZ_JAHBRY010000001.1"/>
</dbReference>
<dbReference type="AlphaFoldDB" id="A0A2V3U363"/>
<dbReference type="Proteomes" id="UP000248021">
    <property type="component" value="Unassembled WGS sequence"/>
</dbReference>
<protein>
    <submittedName>
        <fullName evidence="1">Uncharacterized protein</fullName>
    </submittedName>
</protein>
<accession>A0A2V3U363</accession>
<dbReference type="EMBL" id="QJJK01000007">
    <property type="protein sequence ID" value="PXW57103.1"/>
    <property type="molecule type" value="Genomic_DNA"/>
</dbReference>
<organism evidence="1 2">
    <name type="scientific">Chelatococcus asaccharovorans</name>
    <dbReference type="NCBI Taxonomy" id="28210"/>
    <lineage>
        <taxon>Bacteria</taxon>
        <taxon>Pseudomonadati</taxon>
        <taxon>Pseudomonadota</taxon>
        <taxon>Alphaproteobacteria</taxon>
        <taxon>Hyphomicrobiales</taxon>
        <taxon>Chelatococcaceae</taxon>
        <taxon>Chelatococcus</taxon>
    </lineage>
</organism>
<evidence type="ECO:0000313" key="1">
    <source>
        <dbReference type="EMBL" id="PXW57103.1"/>
    </source>
</evidence>
<evidence type="ECO:0000313" key="2">
    <source>
        <dbReference type="Proteomes" id="UP000248021"/>
    </source>
</evidence>
<keyword evidence="2" id="KW-1185">Reference proteome</keyword>
<proteinExistence type="predicted"/>
<reference evidence="1 2" key="1">
    <citation type="submission" date="2018-05" db="EMBL/GenBank/DDBJ databases">
        <title>Genomic Encyclopedia of Type Strains, Phase IV (KMG-IV): sequencing the most valuable type-strain genomes for metagenomic binning, comparative biology and taxonomic classification.</title>
        <authorList>
            <person name="Goeker M."/>
        </authorList>
    </citation>
    <scope>NUCLEOTIDE SEQUENCE [LARGE SCALE GENOMIC DNA]</scope>
    <source>
        <strain evidence="1 2">DSM 6462</strain>
    </source>
</reference>
<sequence>MLISGPSADKYDAVSDFAAIASDQDDIDAHARFPDHVANLVRIRDILLARRRLFAQDAAAFPVVTMGRAGDIITVSRMLTELDAIIEQEKRLASETA</sequence>
<gene>
    <name evidence="1" type="ORF">C7450_107141</name>
</gene>